<sequence length="419" mass="45509">MNTLNSVDTVIFKMRNLIIILLFILSSVMCTQLRAQLKADGNGVYIKSGTPFFTDGLSLIPSADLELKNLTIVRGNSSVSWPQYNSITRIYHFSSPIVFRGTMALNFLNSELNGNKASSLNVAYTNIPQSNNYKEYLLASGSISNTYDGYVSQLFSDPVNVSDVTAVCSGFIIPPVAANGSTTFCKGGSVELSTVAASSWQWYRNGIVVPGATQKALVVSESGEYAVQTVLANGISTVSDPVTVNVVPAPVVKIKSDKGDKISLGDQVTLSVSGEGTYLWDVSEGIISGQNTDSSIVVRPVKNTTYKVIVSNGTACSVVESIVINVMDDYKMLVPNNMVTPNGDGVNDVWVVKNIDLYPNNEVKIFDRAGRVIYYKNGYNNEWDATFNGAQVPEDTYYYVLYFDSGKNKLTGFISVVKE</sequence>
<dbReference type="Proteomes" id="UP000245647">
    <property type="component" value="Unassembled WGS sequence"/>
</dbReference>
<name>A0A2U2P9S8_9SPHI</name>
<keyword evidence="2" id="KW-1185">Reference proteome</keyword>
<dbReference type="NCBIfam" id="TIGR04131">
    <property type="entry name" value="Bac_Flav_CTERM"/>
    <property type="match status" value="1"/>
</dbReference>
<proteinExistence type="predicted"/>
<reference evidence="1 2" key="1">
    <citation type="submission" date="2018-04" db="EMBL/GenBank/DDBJ databases">
        <title>Pedobacter chongqingensis sp. nov., isolated from a rottenly hemp rope.</title>
        <authorList>
            <person name="Cai Y."/>
        </authorList>
    </citation>
    <scope>NUCLEOTIDE SEQUENCE [LARGE SCALE GENOMIC DNA]</scope>
    <source>
        <strain evidence="1 2">FJ4-8</strain>
    </source>
</reference>
<evidence type="ECO:0000313" key="2">
    <source>
        <dbReference type="Proteomes" id="UP000245647"/>
    </source>
</evidence>
<organism evidence="1 2">
    <name type="scientific">Pararcticibacter amylolyticus</name>
    <dbReference type="NCBI Taxonomy" id="2173175"/>
    <lineage>
        <taxon>Bacteria</taxon>
        <taxon>Pseudomonadati</taxon>
        <taxon>Bacteroidota</taxon>
        <taxon>Sphingobacteriia</taxon>
        <taxon>Sphingobacteriales</taxon>
        <taxon>Sphingobacteriaceae</taxon>
        <taxon>Pararcticibacter</taxon>
    </lineage>
</organism>
<evidence type="ECO:0000313" key="1">
    <source>
        <dbReference type="EMBL" id="PWG78133.1"/>
    </source>
</evidence>
<dbReference type="Pfam" id="PF13585">
    <property type="entry name" value="CHU_C"/>
    <property type="match status" value="1"/>
</dbReference>
<accession>A0A2U2P9S8</accession>
<comment type="caution">
    <text evidence="1">The sequence shown here is derived from an EMBL/GenBank/DDBJ whole genome shotgun (WGS) entry which is preliminary data.</text>
</comment>
<dbReference type="EMBL" id="QEAS01000033">
    <property type="protein sequence ID" value="PWG78133.1"/>
    <property type="molecule type" value="Genomic_DNA"/>
</dbReference>
<dbReference type="InterPro" id="IPR026341">
    <property type="entry name" value="T9SS_type_B"/>
</dbReference>
<protein>
    <recommendedName>
        <fullName evidence="3">Ig-like domain-containing protein</fullName>
    </recommendedName>
</protein>
<evidence type="ECO:0008006" key="3">
    <source>
        <dbReference type="Google" id="ProtNLM"/>
    </source>
</evidence>
<dbReference type="AlphaFoldDB" id="A0A2U2P9S8"/>
<gene>
    <name evidence="1" type="ORF">DDR33_23750</name>
</gene>